<feature type="compositionally biased region" description="Polar residues" evidence="1">
    <location>
        <begin position="76"/>
        <end position="90"/>
    </location>
</feature>
<organism evidence="2 3">
    <name type="scientific">Phytophthora infestans</name>
    <name type="common">Potato late blight agent</name>
    <name type="synonym">Botrytis infestans</name>
    <dbReference type="NCBI Taxonomy" id="4787"/>
    <lineage>
        <taxon>Eukaryota</taxon>
        <taxon>Sar</taxon>
        <taxon>Stramenopiles</taxon>
        <taxon>Oomycota</taxon>
        <taxon>Peronosporomycetes</taxon>
        <taxon>Peronosporales</taxon>
        <taxon>Peronosporaceae</taxon>
        <taxon>Phytophthora</taxon>
    </lineage>
</organism>
<evidence type="ECO:0000313" key="3">
    <source>
        <dbReference type="Proteomes" id="UP000704712"/>
    </source>
</evidence>
<dbReference type="EMBL" id="JAACNO010002331">
    <property type="protein sequence ID" value="KAF4134220.1"/>
    <property type="molecule type" value="Genomic_DNA"/>
</dbReference>
<gene>
    <name evidence="2" type="ORF">GN958_ATG16601</name>
</gene>
<reference evidence="2" key="1">
    <citation type="submission" date="2020-03" db="EMBL/GenBank/DDBJ databases">
        <title>Hybrid Assembly of Korean Phytophthora infestans isolates.</title>
        <authorList>
            <person name="Prokchorchik M."/>
            <person name="Lee Y."/>
            <person name="Seo J."/>
            <person name="Cho J.-H."/>
            <person name="Park Y.-E."/>
            <person name="Jang D.-C."/>
            <person name="Im J.-S."/>
            <person name="Choi J.-G."/>
            <person name="Park H.-J."/>
            <person name="Lee G.-B."/>
            <person name="Lee Y.-G."/>
            <person name="Hong S.-Y."/>
            <person name="Cho K."/>
            <person name="Sohn K.H."/>
        </authorList>
    </citation>
    <scope>NUCLEOTIDE SEQUENCE</scope>
    <source>
        <strain evidence="2">KR_2_A2</strain>
    </source>
</reference>
<accession>A0A8S9U0V5</accession>
<evidence type="ECO:0000256" key="1">
    <source>
        <dbReference type="SAM" id="MobiDB-lite"/>
    </source>
</evidence>
<dbReference type="AlphaFoldDB" id="A0A8S9U0V5"/>
<dbReference type="Proteomes" id="UP000704712">
    <property type="component" value="Unassembled WGS sequence"/>
</dbReference>
<protein>
    <submittedName>
        <fullName evidence="2">Uncharacterized protein</fullName>
    </submittedName>
</protein>
<sequence>MISKRSPVLQAAQDEAEKASCVDAEKEAAKRHTAAQGDLEPVSGQVHVEAIDDATETTVESGIADVSTASRDAGGTVQQNGNLNETNQEISLHRQTRNDYRPDS</sequence>
<proteinExistence type="predicted"/>
<comment type="caution">
    <text evidence="2">The sequence shown here is derived from an EMBL/GenBank/DDBJ whole genome shotgun (WGS) entry which is preliminary data.</text>
</comment>
<name>A0A8S9U0V5_PHYIN</name>
<evidence type="ECO:0000313" key="2">
    <source>
        <dbReference type="EMBL" id="KAF4134220.1"/>
    </source>
</evidence>
<feature type="region of interest" description="Disordered" evidence="1">
    <location>
        <begin position="68"/>
        <end position="104"/>
    </location>
</feature>